<evidence type="ECO:0000313" key="2">
    <source>
        <dbReference type="EMBL" id="KAK1443590.1"/>
    </source>
</evidence>
<organism evidence="2 3">
    <name type="scientific">Babesia gibsoni</name>
    <dbReference type="NCBI Taxonomy" id="33632"/>
    <lineage>
        <taxon>Eukaryota</taxon>
        <taxon>Sar</taxon>
        <taxon>Alveolata</taxon>
        <taxon>Apicomplexa</taxon>
        <taxon>Aconoidasida</taxon>
        <taxon>Piroplasmida</taxon>
        <taxon>Babesiidae</taxon>
        <taxon>Babesia</taxon>
    </lineage>
</organism>
<keyword evidence="3" id="KW-1185">Reference proteome</keyword>
<keyword evidence="1" id="KW-0967">Endosome</keyword>
<dbReference type="GO" id="GO:0032266">
    <property type="term" value="F:phosphatidylinositol-3-phosphate binding"/>
    <property type="evidence" value="ECO:0007669"/>
    <property type="project" value="UniProtKB-UniRule"/>
</dbReference>
<dbReference type="AlphaFoldDB" id="A0AAD8LT24"/>
<dbReference type="GO" id="GO:0043130">
    <property type="term" value="F:ubiquitin binding"/>
    <property type="evidence" value="ECO:0007669"/>
    <property type="project" value="UniProtKB-UniRule"/>
</dbReference>
<dbReference type="Proteomes" id="UP001230268">
    <property type="component" value="Unassembled WGS sequence"/>
</dbReference>
<name>A0AAD8LT24_BABGI</name>
<comment type="caution">
    <text evidence="2">The sequence shown here is derived from an EMBL/GenBank/DDBJ whole genome shotgun (WGS) entry which is preliminary data.</text>
</comment>
<evidence type="ECO:0000256" key="1">
    <source>
        <dbReference type="RuleBase" id="RU367095"/>
    </source>
</evidence>
<dbReference type="GO" id="GO:0000814">
    <property type="term" value="C:ESCRT II complex"/>
    <property type="evidence" value="ECO:0007669"/>
    <property type="project" value="UniProtKB-UniRule"/>
</dbReference>
<accession>A0AAD8LT24</accession>
<dbReference type="PANTHER" id="PTHR13128:SF12">
    <property type="entry name" value="VACUOLAR PROTEIN-SORTING-ASSOCIATED PROTEIN 36"/>
    <property type="match status" value="1"/>
</dbReference>
<gene>
    <name evidence="2" type="ORF">BgAZ_204660</name>
</gene>
<dbReference type="SUPFAM" id="SSF46785">
    <property type="entry name" value="Winged helix' DNA-binding domain"/>
    <property type="match status" value="1"/>
</dbReference>
<proteinExistence type="inferred from homology"/>
<evidence type="ECO:0000313" key="3">
    <source>
        <dbReference type="Proteomes" id="UP001230268"/>
    </source>
</evidence>
<dbReference type="InterPro" id="IPR036390">
    <property type="entry name" value="WH_DNA-bd_sf"/>
</dbReference>
<dbReference type="InterPro" id="IPR040608">
    <property type="entry name" value="Snf8/Vps36"/>
</dbReference>
<dbReference type="Gene3D" id="1.10.10.10">
    <property type="entry name" value="Winged helix-like DNA-binding domain superfamily/Winged helix DNA-binding domain"/>
    <property type="match status" value="1"/>
</dbReference>
<dbReference type="GO" id="GO:0043328">
    <property type="term" value="P:protein transport to vacuole involved in ubiquitin-dependent protein catabolic process via the multivesicular body sorting pathway"/>
    <property type="evidence" value="ECO:0007669"/>
    <property type="project" value="UniProtKB-UniRule"/>
</dbReference>
<keyword evidence="1" id="KW-0963">Cytoplasm</keyword>
<dbReference type="GO" id="GO:0031902">
    <property type="term" value="C:late endosome membrane"/>
    <property type="evidence" value="ECO:0007669"/>
    <property type="project" value="UniProtKB-UniRule"/>
</dbReference>
<sequence length="316" mass="35933">MVCKVEEELLDLPGLMVSRGLLGRFKCCTEAKLTTARIIYMCGSDTTIIPLSSIRHCQLKKSAFDDYLSINCTDDVYHLKCDIGIDLLYQTLMDTIKHYETYNIIEYSEALGGISRLLNMKDDRKEVLNKLQRDAMADLMSLKQKSKRMLEVALRLQTEERPLSKTFLALQLNEESEAGIPKYDGADVEHIMITLMKGSGIVLLRDLFCAVNRMLLCNFITPQKLLEDVQSLEEKGICKIVDLQGVVAILSKDTVSYFRQIVEAVSKGPITFLEFAEMENIPIHMAEYVLLYAEMEGLVTRDDGLHNVKYYSNPFN</sequence>
<comment type="function">
    <text evidence="1">Component of the ESCRT-II complex (endosomal sorting complex required for transport II), which is required for multivesicular body (MVB) formation and sorting of endosomal cargo proteins into MVBs.</text>
</comment>
<dbReference type="Pfam" id="PF04157">
    <property type="entry name" value="EAP30"/>
    <property type="match status" value="1"/>
</dbReference>
<keyword evidence="1" id="KW-0813">Transport</keyword>
<dbReference type="PANTHER" id="PTHR13128">
    <property type="entry name" value="VACUOLAR PROTEIN-SORTING-ASSOCIATED PROTEIN 36"/>
    <property type="match status" value="1"/>
</dbReference>
<comment type="subcellular location">
    <subcellularLocation>
        <location evidence="1">Cytoplasm</location>
    </subcellularLocation>
    <subcellularLocation>
        <location evidence="1">Endosome</location>
    </subcellularLocation>
</comment>
<dbReference type="InterPro" id="IPR037855">
    <property type="entry name" value="Vps36"/>
</dbReference>
<protein>
    <recommendedName>
        <fullName evidence="1">Vacuolar protein-sorting-associated protein 36</fullName>
    </recommendedName>
    <alternativeName>
        <fullName evidence="1">ESCRT-II complex subunit VPS36</fullName>
    </alternativeName>
</protein>
<comment type="subunit">
    <text evidence="1">Component of the endosomal sorting complex required for transport II (ESCRT-II).</text>
</comment>
<keyword evidence="1" id="KW-0653">Protein transport</keyword>
<reference evidence="2" key="1">
    <citation type="submission" date="2023-08" db="EMBL/GenBank/DDBJ databases">
        <title>Draft sequence of the Babesia gibsoni genome.</title>
        <authorList>
            <person name="Yamagishi J.Y."/>
            <person name="Xuan X.X."/>
        </authorList>
    </citation>
    <scope>NUCLEOTIDE SEQUENCE</scope>
    <source>
        <strain evidence="2">Azabu</strain>
    </source>
</reference>
<comment type="similarity">
    <text evidence="1">Belongs to the VPS36 family.</text>
</comment>
<dbReference type="InterPro" id="IPR036388">
    <property type="entry name" value="WH-like_DNA-bd_sf"/>
</dbReference>
<dbReference type="EMBL" id="JAVEPI010000002">
    <property type="protein sequence ID" value="KAK1443590.1"/>
    <property type="molecule type" value="Genomic_DNA"/>
</dbReference>